<dbReference type="SUPFAM" id="SSF161084">
    <property type="entry name" value="MAPEG domain-like"/>
    <property type="match status" value="1"/>
</dbReference>
<dbReference type="RefSeq" id="WP_062297710.1">
    <property type="nucleotide sequence ID" value="NZ_CP012036.1"/>
</dbReference>
<evidence type="ECO:0000256" key="5">
    <source>
        <dbReference type="SAM" id="Phobius"/>
    </source>
</evidence>
<dbReference type="GO" id="GO:0006691">
    <property type="term" value="P:leukotriene metabolic process"/>
    <property type="evidence" value="ECO:0007669"/>
    <property type="project" value="UniProtKB-ARBA"/>
</dbReference>
<dbReference type="InterPro" id="IPR023352">
    <property type="entry name" value="MAPEG-like_dom_sf"/>
</dbReference>
<dbReference type="Proteomes" id="UP000062645">
    <property type="component" value="Chromosome"/>
</dbReference>
<organism evidence="6 7">
    <name type="scientific">Nostoc piscinale CENA21</name>
    <dbReference type="NCBI Taxonomy" id="224013"/>
    <lineage>
        <taxon>Bacteria</taxon>
        <taxon>Bacillati</taxon>
        <taxon>Cyanobacteriota</taxon>
        <taxon>Cyanophyceae</taxon>
        <taxon>Nostocales</taxon>
        <taxon>Nostocaceae</taxon>
        <taxon>Nostoc</taxon>
    </lineage>
</organism>
<feature type="transmembrane region" description="Helical" evidence="5">
    <location>
        <begin position="64"/>
        <end position="90"/>
    </location>
</feature>
<dbReference type="GO" id="GO:0004602">
    <property type="term" value="F:glutathione peroxidase activity"/>
    <property type="evidence" value="ECO:0007669"/>
    <property type="project" value="TreeGrafter"/>
</dbReference>
<accession>A0A0M3V6T7</accession>
<dbReference type="InterPro" id="IPR001129">
    <property type="entry name" value="Membr-assoc_MAPEG"/>
</dbReference>
<keyword evidence="3 5" id="KW-1133">Transmembrane helix</keyword>
<dbReference type="KEGG" id="npz:ACX27_29230"/>
<dbReference type="Gene3D" id="1.20.120.550">
    <property type="entry name" value="Membrane associated eicosanoid/glutathione metabolism-like domain"/>
    <property type="match status" value="1"/>
</dbReference>
<sequence>MSPWTSLITALTLVLYSVITINVGRARAKYKVMPPQMTGDPNFERVLRVQQNTLEQTILFLPGLWLFSIYINPLWGAVIGAIWLIGRIVYAWGYYQAAEKRMIGFAITTVSGMVLLLGSLIGIILALVKS</sequence>
<dbReference type="AlphaFoldDB" id="A0A0M3V6T7"/>
<feature type="transmembrane region" description="Helical" evidence="5">
    <location>
        <begin position="102"/>
        <end position="128"/>
    </location>
</feature>
<comment type="subcellular location">
    <subcellularLocation>
        <location evidence="1">Membrane</location>
        <topology evidence="1">Multi-pass membrane protein</topology>
    </subcellularLocation>
</comment>
<protein>
    <submittedName>
        <fullName evidence="6">Membrane protein</fullName>
    </submittedName>
</protein>
<dbReference type="InterPro" id="IPR050997">
    <property type="entry name" value="MAPEG"/>
</dbReference>
<dbReference type="OrthoDB" id="464934at2"/>
<dbReference type="PATRIC" id="fig|224013.5.peg.6987"/>
<dbReference type="EMBL" id="CP012036">
    <property type="protein sequence ID" value="ALF56007.1"/>
    <property type="molecule type" value="Genomic_DNA"/>
</dbReference>
<dbReference type="GO" id="GO:0004364">
    <property type="term" value="F:glutathione transferase activity"/>
    <property type="evidence" value="ECO:0007669"/>
    <property type="project" value="TreeGrafter"/>
</dbReference>
<evidence type="ECO:0000313" key="7">
    <source>
        <dbReference type="Proteomes" id="UP000062645"/>
    </source>
</evidence>
<reference evidence="7" key="1">
    <citation type="submission" date="2015-07" db="EMBL/GenBank/DDBJ databases">
        <title>Genome Of Nitrogen-Fixing Cyanobacterium Nostoc piscinale CENA21 From Solimoes/Amazon River Floodplain Sediments And Comparative Genomics To Uncover Biosynthetic Natural Products Potential.</title>
        <authorList>
            <person name="Leao T.F."/>
            <person name="Leao P.N."/>
            <person name="Guimaraes P.I."/>
            <person name="de Melo A.G.C."/>
            <person name="Ramos R.T.J."/>
            <person name="Silva A."/>
            <person name="Fiore M.F."/>
            <person name="Schneider M.P.C."/>
        </authorList>
    </citation>
    <scope>NUCLEOTIDE SEQUENCE [LARGE SCALE GENOMIC DNA]</scope>
    <source>
        <strain evidence="7">CENA21</strain>
    </source>
</reference>
<evidence type="ECO:0000313" key="6">
    <source>
        <dbReference type="EMBL" id="ALF56007.1"/>
    </source>
</evidence>
<keyword evidence="2 5" id="KW-0812">Transmembrane</keyword>
<proteinExistence type="predicted"/>
<reference evidence="6 7" key="2">
    <citation type="journal article" date="2016" name="Genome Announc.">
        <title>Draft Genome Sequence of the N2-Fixing Cyanobacterium Nostoc piscinale CENA21, Isolated from the Brazilian Amazon Floodplain.</title>
        <authorList>
            <person name="Leao T."/>
            <person name="Guimaraes P.I."/>
            <person name="de Melo A.G."/>
            <person name="Ramos R.T."/>
            <person name="Leao P.N."/>
            <person name="Silva A."/>
            <person name="Fiore M.F."/>
            <person name="Schneider M.P."/>
        </authorList>
    </citation>
    <scope>NUCLEOTIDE SEQUENCE [LARGE SCALE GENOMIC DNA]</scope>
    <source>
        <strain evidence="6 7">CENA21</strain>
    </source>
</reference>
<evidence type="ECO:0000256" key="2">
    <source>
        <dbReference type="ARBA" id="ARBA00022692"/>
    </source>
</evidence>
<keyword evidence="7" id="KW-1185">Reference proteome</keyword>
<name>A0A0M3V6T7_9NOSO</name>
<dbReference type="PANTHER" id="PTHR10250:SF15">
    <property type="entry name" value="MICROSOMAL GLUTATHIONE S-TRANSFERASE-RELATED"/>
    <property type="match status" value="1"/>
</dbReference>
<evidence type="ECO:0000256" key="4">
    <source>
        <dbReference type="ARBA" id="ARBA00023136"/>
    </source>
</evidence>
<keyword evidence="4 5" id="KW-0472">Membrane</keyword>
<dbReference type="GO" id="GO:0016020">
    <property type="term" value="C:membrane"/>
    <property type="evidence" value="ECO:0007669"/>
    <property type="project" value="UniProtKB-SubCell"/>
</dbReference>
<gene>
    <name evidence="6" type="ORF">ACX27_29230</name>
</gene>
<dbReference type="STRING" id="224013.ACX27_29230"/>
<evidence type="ECO:0000256" key="3">
    <source>
        <dbReference type="ARBA" id="ARBA00022989"/>
    </source>
</evidence>
<evidence type="ECO:0000256" key="1">
    <source>
        <dbReference type="ARBA" id="ARBA00004141"/>
    </source>
</evidence>
<dbReference type="PANTHER" id="PTHR10250">
    <property type="entry name" value="MICROSOMAL GLUTATHIONE S-TRANSFERASE"/>
    <property type="match status" value="1"/>
</dbReference>
<dbReference type="Pfam" id="PF01124">
    <property type="entry name" value="MAPEG"/>
    <property type="match status" value="1"/>
</dbReference>